<proteinExistence type="predicted"/>
<gene>
    <name evidence="1" type="primary">Acey_s0034.g2895</name>
    <name evidence="1" type="ORF">Y032_0034g2895</name>
</gene>
<name>A0A016ULJ3_9BILA</name>
<dbReference type="Proteomes" id="UP000024635">
    <property type="component" value="Unassembled WGS sequence"/>
</dbReference>
<dbReference type="AlphaFoldDB" id="A0A016ULJ3"/>
<protein>
    <submittedName>
        <fullName evidence="1">Uncharacterized protein</fullName>
    </submittedName>
</protein>
<reference evidence="2" key="1">
    <citation type="journal article" date="2015" name="Nat. Genet.">
        <title>The genome and transcriptome of the zoonotic hookworm Ancylostoma ceylanicum identify infection-specific gene families.</title>
        <authorList>
            <person name="Schwarz E.M."/>
            <person name="Hu Y."/>
            <person name="Antoshechkin I."/>
            <person name="Miller M.M."/>
            <person name="Sternberg P.W."/>
            <person name="Aroian R.V."/>
        </authorList>
    </citation>
    <scope>NUCLEOTIDE SEQUENCE</scope>
    <source>
        <strain evidence="2">HY135</strain>
    </source>
</reference>
<sequence length="116" mass="13593">MEFFLRSEVASVFSSRFCVDWYLDAGWIFSAKRQMPLGENAIRGILIILIILIDEEVQEWKRRRQEQMRMPVIAFSPTGISRFSAKIHPAPRYQSTQNRELNTLATSHLKKDFNES</sequence>
<comment type="caution">
    <text evidence="1">The sequence shown here is derived from an EMBL/GenBank/DDBJ whole genome shotgun (WGS) entry which is preliminary data.</text>
</comment>
<accession>A0A016ULJ3</accession>
<keyword evidence="2" id="KW-1185">Reference proteome</keyword>
<organism evidence="1 2">
    <name type="scientific">Ancylostoma ceylanicum</name>
    <dbReference type="NCBI Taxonomy" id="53326"/>
    <lineage>
        <taxon>Eukaryota</taxon>
        <taxon>Metazoa</taxon>
        <taxon>Ecdysozoa</taxon>
        <taxon>Nematoda</taxon>
        <taxon>Chromadorea</taxon>
        <taxon>Rhabditida</taxon>
        <taxon>Rhabditina</taxon>
        <taxon>Rhabditomorpha</taxon>
        <taxon>Strongyloidea</taxon>
        <taxon>Ancylostomatidae</taxon>
        <taxon>Ancylostomatinae</taxon>
        <taxon>Ancylostoma</taxon>
    </lineage>
</organism>
<evidence type="ECO:0000313" key="1">
    <source>
        <dbReference type="EMBL" id="EYC16269.1"/>
    </source>
</evidence>
<dbReference type="EMBL" id="JARK01001370">
    <property type="protein sequence ID" value="EYC16269.1"/>
    <property type="molecule type" value="Genomic_DNA"/>
</dbReference>
<evidence type="ECO:0000313" key="2">
    <source>
        <dbReference type="Proteomes" id="UP000024635"/>
    </source>
</evidence>